<dbReference type="KEGG" id="mik:FOE78_19595"/>
<feature type="transmembrane region" description="Helical" evidence="1">
    <location>
        <begin position="125"/>
        <end position="141"/>
    </location>
</feature>
<evidence type="ECO:0000256" key="1">
    <source>
        <dbReference type="SAM" id="Phobius"/>
    </source>
</evidence>
<protein>
    <submittedName>
        <fullName evidence="2">Uncharacterized protein</fullName>
    </submittedName>
</protein>
<dbReference type="RefSeq" id="WP_143987772.1">
    <property type="nucleotide sequence ID" value="NZ_CP041692.1"/>
</dbReference>
<feature type="transmembrane region" description="Helical" evidence="1">
    <location>
        <begin position="94"/>
        <end position="113"/>
    </location>
</feature>
<dbReference type="Proteomes" id="UP000319263">
    <property type="component" value="Chromosome"/>
</dbReference>
<name>A0A516Q332_9ACTN</name>
<evidence type="ECO:0000313" key="3">
    <source>
        <dbReference type="Proteomes" id="UP000319263"/>
    </source>
</evidence>
<keyword evidence="1" id="KW-0472">Membrane</keyword>
<sequence length="175" mass="17518">MNYRTAAFLAAASFAVEGLCALAHRALGFDGAPYDHLLDAAYAVAMVGSALGIVALARLLSTSKPLRVFAFVAAAGFGCMGLESAVGAVHRVGALGPLFTVGMALGLLGSLAFTITGSIVARPRWIAAAPLVAIIAAAAGGEMGLSLLSGAAWLCVAVAAEIPSTRSRDESSARA</sequence>
<organism evidence="2 3">
    <name type="scientific">Microlunatus elymi</name>
    <dbReference type="NCBI Taxonomy" id="2596828"/>
    <lineage>
        <taxon>Bacteria</taxon>
        <taxon>Bacillati</taxon>
        <taxon>Actinomycetota</taxon>
        <taxon>Actinomycetes</taxon>
        <taxon>Propionibacteriales</taxon>
        <taxon>Propionibacteriaceae</taxon>
        <taxon>Microlunatus</taxon>
    </lineage>
</organism>
<keyword evidence="1" id="KW-0812">Transmembrane</keyword>
<feature type="transmembrane region" description="Helical" evidence="1">
    <location>
        <begin position="41"/>
        <end position="61"/>
    </location>
</feature>
<keyword evidence="3" id="KW-1185">Reference proteome</keyword>
<evidence type="ECO:0000313" key="2">
    <source>
        <dbReference type="EMBL" id="QDP97818.1"/>
    </source>
</evidence>
<gene>
    <name evidence="2" type="ORF">FOE78_19595</name>
</gene>
<reference evidence="2 3" key="1">
    <citation type="submission" date="2019-07" db="EMBL/GenBank/DDBJ databases">
        <title>Microlunatus dokdonensis sp. nov. isolated from the rhizospheric soil of the wild plant Elymus tsukushiensis.</title>
        <authorList>
            <person name="Ghim S.-Y."/>
            <person name="Hwang Y.-J."/>
            <person name="Son J.-S."/>
            <person name="Shin J.-H."/>
        </authorList>
    </citation>
    <scope>NUCLEOTIDE SEQUENCE [LARGE SCALE GENOMIC DNA]</scope>
    <source>
        <strain evidence="2 3">KUDC0627</strain>
    </source>
</reference>
<dbReference type="EMBL" id="CP041692">
    <property type="protein sequence ID" value="QDP97818.1"/>
    <property type="molecule type" value="Genomic_DNA"/>
</dbReference>
<accession>A0A516Q332</accession>
<feature type="transmembrane region" description="Helical" evidence="1">
    <location>
        <begin position="68"/>
        <end position="88"/>
    </location>
</feature>
<keyword evidence="1" id="KW-1133">Transmembrane helix</keyword>
<proteinExistence type="predicted"/>
<dbReference type="AlphaFoldDB" id="A0A516Q332"/>